<dbReference type="STRING" id="1110509.Mhar_1198"/>
<sequence>MNENRYAVLIASSQFQDSNLHNLKCPVNDVKDFNEVLISKDYGNFSETLPLENCDNFEIMKEMEKVFKKASKYDLVLIYYSGHGKQDRAGKLHLATANTDISLLKSTSIPIENIKGFIDDSYVNNVIIILDCCYSGLAGDELSRGSVDEQLTSLFKETSGTYILTSSTSIQQSWESESENNGIFTKHLVEGIRSWGAANNNGDITMDGIYSYIQEQMKLDRKQIPMKWALNVRGEVVLAHNSNFKVRSIVIENNARLSPRYTLKQTFTHIPDRIRNLGNLAYNLWWSWHPEGRELFIMLGGRAAWSRNGHNPVKMMHELDDGVFKLASMDPRFLRYYDAVMAKFERGMDPASGWFKTNVADPKDCKIAYFSAEYGLHHALPVYADGLGFLAGDYLKECSDLGVPIVGVGFMYPEGYLLQRITSDGWQAGACERLERENAPVKKLLDENGDPLLVEISALEKPIYVAVWKVQVGRADLYLMDTAVDANEPEDQIISNRIHTRDSEQKLRQDIVLGIGGVRVLKALGIEPSIIHLNEGQPAFAILERLRERIETGSRREEAEEVVKKTTLFTTHTLVPANQDKFSFQLMDKYFRTYIRLLGISCEDFFKLGIDPRDPASGFDMTAFALRMSAYRNCVSKRHQEIVIDMWRNFWSDYPNDELPIDNVTNGIHVPTWIDRDLGNKIFNKYLGRGWLEEHDDPRIWELMDEIPDAVLWKHHRRMKLKLLNEITERARKNWYSCNEPNPKTITPFGVMLDPNVLTIGFVHQFASYNRATLIFRDLERLRKILTDPYRPVQIIFAGKAHPDDQYGKILLQQILNVASNKDFGGRIAFVEDYDQYIAQYMLRGVDLWLNNPIPSMEACGTSGMMASLNGVPQISIFGGWWVEGYNGKNGWGFEGAKDIDESVRDDEDAATIYDILEKEVVPLYYRVDDGGVPRSWVNVMKEATMNTGSHFSSKRMVKEYAEKFYKNMVNYSIL</sequence>
<evidence type="ECO:0000256" key="2">
    <source>
        <dbReference type="ARBA" id="ARBA00006047"/>
    </source>
</evidence>
<dbReference type="GO" id="GO:0030170">
    <property type="term" value="F:pyridoxal phosphate binding"/>
    <property type="evidence" value="ECO:0007669"/>
    <property type="project" value="InterPro"/>
</dbReference>
<dbReference type="GO" id="GO:0005975">
    <property type="term" value="P:carbohydrate metabolic process"/>
    <property type="evidence" value="ECO:0007669"/>
    <property type="project" value="InterPro"/>
</dbReference>
<dbReference type="GO" id="GO:0006508">
    <property type="term" value="P:proteolysis"/>
    <property type="evidence" value="ECO:0007669"/>
    <property type="project" value="InterPro"/>
</dbReference>
<comment type="similarity">
    <text evidence="2">Belongs to the glycogen phosphorylase family.</text>
</comment>
<gene>
    <name evidence="6" type="ordered locus">Mhar_1198</name>
</gene>
<dbReference type="GO" id="GO:0008184">
    <property type="term" value="F:glycogen phosphorylase activity"/>
    <property type="evidence" value="ECO:0007669"/>
    <property type="project" value="InterPro"/>
</dbReference>
<comment type="catalytic activity">
    <reaction evidence="1">
        <text>[(1-&gt;4)-alpha-D-glucosyl](n) + phosphate = [(1-&gt;4)-alpha-D-glucosyl](n-1) + alpha-D-glucose 1-phosphate</text>
        <dbReference type="Rhea" id="RHEA:41732"/>
        <dbReference type="Rhea" id="RHEA-COMP:9584"/>
        <dbReference type="Rhea" id="RHEA-COMP:9586"/>
        <dbReference type="ChEBI" id="CHEBI:15444"/>
        <dbReference type="ChEBI" id="CHEBI:43474"/>
        <dbReference type="ChEBI" id="CHEBI:58601"/>
        <dbReference type="EC" id="2.4.1.1"/>
    </reaction>
</comment>
<dbReference type="InterPro" id="IPR052182">
    <property type="entry name" value="Glycogen/Maltodextrin_Phosph"/>
</dbReference>
<evidence type="ECO:0000313" key="6">
    <source>
        <dbReference type="EMBL" id="AET64565.1"/>
    </source>
</evidence>
<reference evidence="6 7" key="1">
    <citation type="journal article" date="2012" name="PLoS ONE">
        <title>The genome characteristics and predicted function of methyl-group oxidation pathway in the obligate aceticlastic methanogens, Methanosaeta spp.</title>
        <authorList>
            <person name="Zhu J."/>
            <person name="Zheng H."/>
            <person name="Ai G."/>
            <person name="Zhang G."/>
            <person name="Liu D."/>
            <person name="Liu X."/>
            <person name="Dong X."/>
        </authorList>
    </citation>
    <scope>NUCLEOTIDE SEQUENCE [LARGE SCALE GENOMIC DNA]</scope>
    <source>
        <strain evidence="6 7">6Ac</strain>
    </source>
</reference>
<dbReference type="Gene3D" id="3.40.50.2000">
    <property type="entry name" value="Glycogen Phosphorylase B"/>
    <property type="match status" value="3"/>
</dbReference>
<dbReference type="Pfam" id="PF11897">
    <property type="entry name" value="DUF3417"/>
    <property type="match status" value="1"/>
</dbReference>
<keyword evidence="7" id="KW-1185">Reference proteome</keyword>
<dbReference type="NCBIfam" id="NF047832">
    <property type="entry name" value="caspase_w_EACC1"/>
    <property type="match status" value="1"/>
</dbReference>
<keyword evidence="3" id="KW-0021">Allosteric enzyme</keyword>
<dbReference type="NCBIfam" id="TIGR02094">
    <property type="entry name" value="more_P_ylases"/>
    <property type="match status" value="1"/>
</dbReference>
<dbReference type="SUPFAM" id="SSF53756">
    <property type="entry name" value="UDP-Glycosyltransferase/glycogen phosphorylase"/>
    <property type="match status" value="1"/>
</dbReference>
<dbReference type="Gene3D" id="3.40.50.1460">
    <property type="match status" value="1"/>
</dbReference>
<dbReference type="InterPro" id="IPR024517">
    <property type="entry name" value="Glycogen_phosphorylase_DUF3417"/>
</dbReference>
<feature type="domain" description="Peptidase C14 caspase" evidence="4">
    <location>
        <begin position="5"/>
        <end position="228"/>
    </location>
</feature>
<organism evidence="6 7">
    <name type="scientific">Methanothrix harundinacea (strain 6Ac)</name>
    <name type="common">Methanosaeta harundinacea</name>
    <dbReference type="NCBI Taxonomy" id="1110509"/>
    <lineage>
        <taxon>Archaea</taxon>
        <taxon>Methanobacteriati</taxon>
        <taxon>Methanobacteriota</taxon>
        <taxon>Stenosarchaea group</taxon>
        <taxon>Methanomicrobia</taxon>
        <taxon>Methanotrichales</taxon>
        <taxon>Methanotrichaceae</taxon>
        <taxon>Methanothrix</taxon>
    </lineage>
</organism>
<dbReference type="InterPro" id="IPR011600">
    <property type="entry name" value="Pept_C14_caspase"/>
</dbReference>
<dbReference type="InterPro" id="IPR011834">
    <property type="entry name" value="Agluc_phsphrylas"/>
</dbReference>
<evidence type="ECO:0000313" key="7">
    <source>
        <dbReference type="Proteomes" id="UP000005877"/>
    </source>
</evidence>
<accession>G7WN00</accession>
<protein>
    <submittedName>
        <fullName evidence="6">Alpha glucan phosphorylase</fullName>
    </submittedName>
</protein>
<feature type="domain" description="DUF3417" evidence="5">
    <location>
        <begin position="270"/>
        <end position="380"/>
    </location>
</feature>
<evidence type="ECO:0000259" key="4">
    <source>
        <dbReference type="Pfam" id="PF00656"/>
    </source>
</evidence>
<dbReference type="EMBL" id="CP003117">
    <property type="protein sequence ID" value="AET64565.1"/>
    <property type="molecule type" value="Genomic_DNA"/>
</dbReference>
<evidence type="ECO:0000259" key="5">
    <source>
        <dbReference type="Pfam" id="PF11897"/>
    </source>
</evidence>
<dbReference type="PATRIC" id="fig|1110509.7.peg.1329"/>
<evidence type="ECO:0000256" key="3">
    <source>
        <dbReference type="ARBA" id="ARBA00022533"/>
    </source>
</evidence>
<evidence type="ECO:0000256" key="1">
    <source>
        <dbReference type="ARBA" id="ARBA00001275"/>
    </source>
</evidence>
<dbReference type="InterPro" id="IPR029030">
    <property type="entry name" value="Caspase-like_dom_sf"/>
</dbReference>
<dbReference type="InterPro" id="IPR000811">
    <property type="entry name" value="Glyco_trans_35"/>
</dbReference>
<dbReference type="Pfam" id="PF00343">
    <property type="entry name" value="Phosphorylase"/>
    <property type="match status" value="1"/>
</dbReference>
<dbReference type="AlphaFoldDB" id="G7WN00"/>
<dbReference type="GeneID" id="12510367"/>
<name>G7WN00_METH6</name>
<dbReference type="GO" id="GO:0004197">
    <property type="term" value="F:cysteine-type endopeptidase activity"/>
    <property type="evidence" value="ECO:0007669"/>
    <property type="project" value="InterPro"/>
</dbReference>
<dbReference type="PANTHER" id="PTHR42655">
    <property type="entry name" value="GLYCOGEN PHOSPHORYLASE"/>
    <property type="match status" value="1"/>
</dbReference>
<proteinExistence type="inferred from homology"/>
<dbReference type="SUPFAM" id="SSF52129">
    <property type="entry name" value="Caspase-like"/>
    <property type="match status" value="1"/>
</dbReference>
<dbReference type="Proteomes" id="UP000005877">
    <property type="component" value="Chromosome"/>
</dbReference>
<dbReference type="HOGENOM" id="CLU_304551_0_0_2"/>
<dbReference type="PANTHER" id="PTHR42655:SF1">
    <property type="entry name" value="GLYCOGEN PHOSPHORYLASE"/>
    <property type="match status" value="1"/>
</dbReference>
<dbReference type="RefSeq" id="WP_014586750.1">
    <property type="nucleotide sequence ID" value="NC_017527.1"/>
</dbReference>
<dbReference type="Pfam" id="PF00656">
    <property type="entry name" value="Peptidase_C14"/>
    <property type="match status" value="1"/>
</dbReference>
<dbReference type="KEGG" id="mhi:Mhar_1198"/>